<evidence type="ECO:0000256" key="7">
    <source>
        <dbReference type="ARBA" id="ARBA00023012"/>
    </source>
</evidence>
<feature type="domain" description="Response regulatory" evidence="11">
    <location>
        <begin position="1803"/>
        <end position="1920"/>
    </location>
</feature>
<dbReference type="PRINTS" id="PR00344">
    <property type="entry name" value="BCTRLSENSOR"/>
</dbReference>
<feature type="domain" description="HAMP" evidence="12">
    <location>
        <begin position="197"/>
        <end position="249"/>
    </location>
</feature>
<feature type="domain" description="HAMP" evidence="12">
    <location>
        <begin position="565"/>
        <end position="617"/>
    </location>
</feature>
<dbReference type="Gene3D" id="1.10.287.130">
    <property type="match status" value="1"/>
</dbReference>
<dbReference type="Pfam" id="PF02518">
    <property type="entry name" value="HATPase_c"/>
    <property type="match status" value="1"/>
</dbReference>
<dbReference type="SUPFAM" id="SSF55781">
    <property type="entry name" value="GAF domain-like"/>
    <property type="match status" value="1"/>
</dbReference>
<dbReference type="RefSeq" id="WP_369060689.1">
    <property type="nucleotide sequence ID" value="NZ_CP158375.1"/>
</dbReference>
<dbReference type="PROSITE" id="PS50110">
    <property type="entry name" value="RESPONSE_REGULATORY"/>
    <property type="match status" value="2"/>
</dbReference>
<evidence type="ECO:0000259" key="11">
    <source>
        <dbReference type="PROSITE" id="PS50110"/>
    </source>
</evidence>
<protein>
    <recommendedName>
        <fullName evidence="3">histidine kinase</fullName>
        <ecNumber evidence="3">2.7.13.3</ecNumber>
    </recommendedName>
</protein>
<gene>
    <name evidence="13" type="ORF">ABOZ73_03310</name>
</gene>
<dbReference type="SMART" id="SM00388">
    <property type="entry name" value="HisKA"/>
    <property type="match status" value="1"/>
</dbReference>
<dbReference type="Gene3D" id="1.20.120.1530">
    <property type="match status" value="6"/>
</dbReference>
<dbReference type="CDD" id="cd06225">
    <property type="entry name" value="HAMP"/>
    <property type="match status" value="10"/>
</dbReference>
<sequence length="1941" mass="207445">MLAATAERQSSLDVHQLLAALRAFRRGDFSVRLPGDLTGVDGELAEAFNDVVDLNDRMSKEFERLGDVVGKQGKINHRAALSGATGSWGASVEAVNSLITDMVHPTAEMARVIGATAKGDLSQTMDLENEDRPLRGEFLRIGRVVNTMVGQLGSFASEVTRVAREVGTEGKLGGQAQVKGVAGTWKDLTDNVNLMAANLTGQVRNIAEVTTAVATGDLSRKITVDVKGEVLELKNTINTMVDQLNSFASEVTRVAREVGTEGKLGGQAQVRGVAGTWKDLTDNVNMMAANLTGQVRNIAEVTTAVAKGDLSKKITVDVKGEILELKSTINVMVDQLNGFASEVTRVAREVGTEGKLGGQARVEGVAGTWKDLTDNVNFMAENLTGQVRNIAEVTTAVAKGDLSKKITVDVKGEILELKSTINVMVDQLNGFASEVTRVAREVGTEGKLGGQAQVEGVAGTWKDLTDNVNFMAENLTGQVRNIAEVTTAVAMGDLSKKITVDVKGEILELKNTINTMVDQLNSFSSEVTRVAREVGTEGKLGGQAQVKGVAGTWKDLTDNVNFMAANLTGQVRNIAEVTTAVATGDLSKKITVDVRGEILELKNTINVMVDQLNGFASEVTRVAREVGTEGKLGGQAQVKGVAGTWKDLTDNVNFMAANLTGQVRNIAEVTTAVAMGDLSKKITVDVKGEILELKNTINVMVDQLNSFSSEVTRVAREVGTEGKLGGQANVRGVAGTWKELTDNVNLMAGNLTGQVRNIADVTTAVARGDLSKKITVDVKGEILELKSTINVMVDQLNGFASEVTRVAREVGTEGKLGGQAQVPGVAGTWKDLTDNVNMMAANLTGQVRNIADVVTAVAQGDLKRKLTLDAKGEIASLADTINGMIETLATFADQVTNVAREVGSEGKLGGQARVPGAAGLWRDLTDNVNELAANLTTQVRAIAEVSTAVTKGDLTRSITVEASGEVAALKDNINEMIRNLKDQTLKNTEQDWLKTNLARFSRMLQGERDLSTVSNLVLSELAPLISAQHGLFYVSDRDENGDEVLTLAASYAFNPKKPPAAQLRPREGLIGQCAVEKERIVLTNVPKNYLQVSSGLGASSPHNIVVLPALFEGELKAVIELATLGEFNETQQAFLDQLMESIGIVLSTIAANMRTEGLLAQSQLLTGELQAQQEELKKTNDRLEQQAASLRQSEELLRSKQDELQQTNAELEDKAILLSAQNKQVEAKNHEVEQAKMALEEKAEQLALTSKYKSEFLANMSHELRTPLNSLLILSKMLSENAQGNLSDKQVEFAKNIHDAGTDLLGLINDILDLSKIESGTVTLDIGEMSFASLRDQMDRTFAQIAQGKKLDFGIDVDPGLPRSMYTDDKRLLQVIKNLLSNAFKFTEAGSVKLKVARATGGWASGNDHLNTAGQVLAFSVEDTGIGIPEDKQRIIFEAFQQADGTTSRKYGGTGLGLSISREITRLLGGELKVVSTPGEGSTFTLYVPLNFSPAAQPAPAPRGPATSPQPFRLSTASIADAEPAEAVVDDREQIEPGDPVVLIVEDDPRFSSILLSLIRDVGFKGVVTGEGSAVPSLARRFSPYAIMLDVGLPDMDGLALLDLLKRTPDTRHIPVHVISADDHGGLGLSMGAVGFTSKPVAREAVISSLEEVKKLAMQQAAPVILVGGDADGEAGATLEQAFAVERGAALADLPDSAFTGEQGCMVIDVGGGPVGPIIDVLKQRQARPGVVVLYAPQELEADDDRRLRLAVFAGLARLARTPEQLIDHVSLLLHAPVEGLSDPARTMLAQGRHADAVLTGRTAVVIDDDIRNIFSLASALEEYGIELRYAESGRAGLDLLDSMPEVDMVLVDIMMPDMDGYETMREIRSRPQFSDLPVIAVTAKAMKGDRQKCIQAGASDYVSKPVDIDQLISVLRVSVQRADAQRLAGDKIVALVPAAS</sequence>
<evidence type="ECO:0000256" key="9">
    <source>
        <dbReference type="SAM" id="Coils"/>
    </source>
</evidence>
<evidence type="ECO:0000256" key="2">
    <source>
        <dbReference type="ARBA" id="ARBA00004370"/>
    </source>
</evidence>
<proteinExistence type="predicted"/>
<dbReference type="PANTHER" id="PTHR45339:SF1">
    <property type="entry name" value="HYBRID SIGNAL TRANSDUCTION HISTIDINE KINASE J"/>
    <property type="match status" value="1"/>
</dbReference>
<dbReference type="InterPro" id="IPR011006">
    <property type="entry name" value="CheY-like_superfamily"/>
</dbReference>
<dbReference type="GO" id="GO:0016020">
    <property type="term" value="C:membrane"/>
    <property type="evidence" value="ECO:0007669"/>
    <property type="project" value="UniProtKB-SubCell"/>
</dbReference>
<feature type="domain" description="HAMP" evidence="12">
    <location>
        <begin position="749"/>
        <end position="801"/>
    </location>
</feature>
<dbReference type="Gene3D" id="3.30.450.40">
    <property type="match status" value="1"/>
</dbReference>
<dbReference type="CDD" id="cd17546">
    <property type="entry name" value="REC_hyHK_CKI1_RcsC-like"/>
    <property type="match status" value="1"/>
</dbReference>
<dbReference type="InterPro" id="IPR036097">
    <property type="entry name" value="HisK_dim/P_sf"/>
</dbReference>
<feature type="domain" description="Histidine kinase" evidence="10">
    <location>
        <begin position="1259"/>
        <end position="1492"/>
    </location>
</feature>
<dbReference type="Gene3D" id="3.40.50.2300">
    <property type="match status" value="2"/>
</dbReference>
<dbReference type="SMART" id="SM00448">
    <property type="entry name" value="REC"/>
    <property type="match status" value="2"/>
</dbReference>
<dbReference type="InterPro" id="IPR036890">
    <property type="entry name" value="HATPase_C_sf"/>
</dbReference>
<evidence type="ECO:0000256" key="6">
    <source>
        <dbReference type="ARBA" id="ARBA00022777"/>
    </source>
</evidence>
<dbReference type="InterPro" id="IPR004358">
    <property type="entry name" value="Sig_transdc_His_kin-like_C"/>
</dbReference>
<dbReference type="SMART" id="SM00304">
    <property type="entry name" value="HAMP"/>
    <property type="match status" value="11"/>
</dbReference>
<evidence type="ECO:0000259" key="10">
    <source>
        <dbReference type="PROSITE" id="PS50109"/>
    </source>
</evidence>
<dbReference type="SUPFAM" id="SSF52172">
    <property type="entry name" value="CheY-like"/>
    <property type="match status" value="2"/>
</dbReference>
<comment type="subcellular location">
    <subcellularLocation>
        <location evidence="2">Membrane</location>
    </subcellularLocation>
</comment>
<dbReference type="SMART" id="SM00387">
    <property type="entry name" value="HATPase_c"/>
    <property type="match status" value="1"/>
</dbReference>
<dbReference type="InterPro" id="IPR029016">
    <property type="entry name" value="GAF-like_dom_sf"/>
</dbReference>
<keyword evidence="6" id="KW-0418">Kinase</keyword>
<feature type="coiled-coil region" evidence="9">
    <location>
        <begin position="1162"/>
        <end position="1249"/>
    </location>
</feature>
<dbReference type="GO" id="GO:0000155">
    <property type="term" value="F:phosphorelay sensor kinase activity"/>
    <property type="evidence" value="ECO:0007669"/>
    <property type="project" value="InterPro"/>
</dbReference>
<keyword evidence="7" id="KW-0902">Two-component regulatory system</keyword>
<evidence type="ECO:0000256" key="8">
    <source>
        <dbReference type="PROSITE-ProRule" id="PRU00169"/>
    </source>
</evidence>
<feature type="domain" description="HAMP" evidence="12">
    <location>
        <begin position="933"/>
        <end position="985"/>
    </location>
</feature>
<dbReference type="InterPro" id="IPR003594">
    <property type="entry name" value="HATPase_dom"/>
</dbReference>
<dbReference type="CDD" id="cd16922">
    <property type="entry name" value="HATPase_EvgS-ArcB-TorS-like"/>
    <property type="match status" value="1"/>
</dbReference>
<feature type="domain" description="HAMP" evidence="12">
    <location>
        <begin position="100"/>
        <end position="157"/>
    </location>
</feature>
<reference evidence="13" key="1">
    <citation type="submission" date="2024-06" db="EMBL/GenBank/DDBJ databases">
        <title>Caulobacter inopinatus, sp. nov.</title>
        <authorList>
            <person name="Donachie S.P."/>
        </authorList>
    </citation>
    <scope>NUCLEOTIDE SEQUENCE</scope>
    <source>
        <strain evidence="13">73W</strain>
    </source>
</reference>
<dbReference type="Pfam" id="PF00672">
    <property type="entry name" value="HAMP"/>
    <property type="match status" value="8"/>
</dbReference>
<keyword evidence="4 8" id="KW-0597">Phosphoprotein</keyword>
<feature type="domain" description="HAMP" evidence="12">
    <location>
        <begin position="841"/>
        <end position="893"/>
    </location>
</feature>
<dbReference type="FunFam" id="3.30.565.10:FF:000010">
    <property type="entry name" value="Sensor histidine kinase RcsC"/>
    <property type="match status" value="1"/>
</dbReference>
<dbReference type="PANTHER" id="PTHR45339">
    <property type="entry name" value="HYBRID SIGNAL TRANSDUCTION HISTIDINE KINASE J"/>
    <property type="match status" value="1"/>
</dbReference>
<dbReference type="InterPro" id="IPR005467">
    <property type="entry name" value="His_kinase_dom"/>
</dbReference>
<dbReference type="SUPFAM" id="SSF55874">
    <property type="entry name" value="ATPase domain of HSP90 chaperone/DNA topoisomerase II/histidine kinase"/>
    <property type="match status" value="1"/>
</dbReference>
<dbReference type="InterPro" id="IPR003661">
    <property type="entry name" value="HisK_dim/P_dom"/>
</dbReference>
<comment type="catalytic activity">
    <reaction evidence="1">
        <text>ATP + protein L-histidine = ADP + protein N-phospho-L-histidine.</text>
        <dbReference type="EC" id="2.7.13.3"/>
    </reaction>
</comment>
<evidence type="ECO:0000259" key="12">
    <source>
        <dbReference type="PROSITE" id="PS50885"/>
    </source>
</evidence>
<feature type="modified residue" description="4-aspartylphosphate" evidence="8">
    <location>
        <position position="1590"/>
    </location>
</feature>
<dbReference type="InterPro" id="IPR003660">
    <property type="entry name" value="HAMP_dom"/>
</dbReference>
<evidence type="ECO:0000256" key="4">
    <source>
        <dbReference type="ARBA" id="ARBA00022553"/>
    </source>
</evidence>
<dbReference type="Gene3D" id="3.30.565.10">
    <property type="entry name" value="Histidine kinase-like ATPase, C-terminal domain"/>
    <property type="match status" value="1"/>
</dbReference>
<dbReference type="PROSITE" id="PS50885">
    <property type="entry name" value="HAMP"/>
    <property type="match status" value="10"/>
</dbReference>
<dbReference type="FunFam" id="1.20.120.1530:FF:000002">
    <property type="entry name" value="Two-component osmosensing histidine kinase"/>
    <property type="match status" value="6"/>
</dbReference>
<feature type="domain" description="HAMP" evidence="12">
    <location>
        <begin position="289"/>
        <end position="341"/>
    </location>
</feature>
<dbReference type="SUPFAM" id="SSF58104">
    <property type="entry name" value="Methyl-accepting chemotaxis protein (MCP) signaling domain"/>
    <property type="match status" value="3"/>
</dbReference>
<dbReference type="InterPro" id="IPR001789">
    <property type="entry name" value="Sig_transdc_resp-reg_receiver"/>
</dbReference>
<organism evidence="13">
    <name type="scientific">Caulobacter sp. 73W</name>
    <dbReference type="NCBI Taxonomy" id="3161137"/>
    <lineage>
        <taxon>Bacteria</taxon>
        <taxon>Pseudomonadati</taxon>
        <taxon>Pseudomonadota</taxon>
        <taxon>Alphaproteobacteria</taxon>
        <taxon>Caulobacterales</taxon>
        <taxon>Caulobacteraceae</taxon>
        <taxon>Caulobacter</taxon>
    </lineage>
</organism>
<name>A0AB39KUN8_9CAUL</name>
<dbReference type="InterPro" id="IPR003018">
    <property type="entry name" value="GAF"/>
</dbReference>
<dbReference type="PROSITE" id="PS50109">
    <property type="entry name" value="HIS_KIN"/>
    <property type="match status" value="1"/>
</dbReference>
<dbReference type="Pfam" id="PF18947">
    <property type="entry name" value="HAMP_2"/>
    <property type="match status" value="1"/>
</dbReference>
<dbReference type="CDD" id="cd00082">
    <property type="entry name" value="HisKA"/>
    <property type="match status" value="1"/>
</dbReference>
<evidence type="ECO:0000256" key="1">
    <source>
        <dbReference type="ARBA" id="ARBA00000085"/>
    </source>
</evidence>
<feature type="domain" description="Response regulatory" evidence="11">
    <location>
        <begin position="1541"/>
        <end position="1654"/>
    </location>
</feature>
<dbReference type="EMBL" id="CP158375">
    <property type="protein sequence ID" value="XDO97460.1"/>
    <property type="molecule type" value="Genomic_DNA"/>
</dbReference>
<feature type="domain" description="HAMP" evidence="12">
    <location>
        <begin position="381"/>
        <end position="433"/>
    </location>
</feature>
<dbReference type="Pfam" id="PF00512">
    <property type="entry name" value="HisKA"/>
    <property type="match status" value="1"/>
</dbReference>
<accession>A0AB39KUN8</accession>
<evidence type="ECO:0000256" key="3">
    <source>
        <dbReference type="ARBA" id="ARBA00012438"/>
    </source>
</evidence>
<dbReference type="SUPFAM" id="SSF47384">
    <property type="entry name" value="Homodimeric domain of signal transducing histidine kinase"/>
    <property type="match status" value="1"/>
</dbReference>
<evidence type="ECO:0000313" key="13">
    <source>
        <dbReference type="EMBL" id="XDO97460.1"/>
    </source>
</evidence>
<feature type="modified residue" description="4-aspartylphosphate" evidence="8">
    <location>
        <position position="1853"/>
    </location>
</feature>
<keyword evidence="5" id="KW-0808">Transferase</keyword>
<feature type="domain" description="HAMP" evidence="12">
    <location>
        <begin position="657"/>
        <end position="709"/>
    </location>
</feature>
<dbReference type="EC" id="2.7.13.3" evidence="3"/>
<dbReference type="Pfam" id="PF13185">
    <property type="entry name" value="GAF_2"/>
    <property type="match status" value="1"/>
</dbReference>
<keyword evidence="9" id="KW-0175">Coiled coil</keyword>
<dbReference type="Pfam" id="PF00072">
    <property type="entry name" value="Response_reg"/>
    <property type="match status" value="2"/>
</dbReference>
<evidence type="ECO:0000256" key="5">
    <source>
        <dbReference type="ARBA" id="ARBA00022679"/>
    </source>
</evidence>
<feature type="domain" description="HAMP" evidence="12">
    <location>
        <begin position="473"/>
        <end position="525"/>
    </location>
</feature>